<dbReference type="FunFam" id="3.30.470.20:FF:000015">
    <property type="entry name" value="Phosphoribosylaminoimidazole-succinocarboxamide synthase"/>
    <property type="match status" value="1"/>
</dbReference>
<comment type="similarity">
    <text evidence="2">Belongs to the SAICAR synthetase family.</text>
</comment>
<dbReference type="EC" id="6.3.2.6" evidence="3"/>
<reference evidence="9" key="1">
    <citation type="submission" date="2020-05" db="EMBL/GenBank/DDBJ databases">
        <authorList>
            <person name="Chiriac C."/>
            <person name="Salcher M."/>
            <person name="Ghai R."/>
            <person name="Kavagutti S V."/>
        </authorList>
    </citation>
    <scope>NUCLEOTIDE SEQUENCE</scope>
</reference>
<evidence type="ECO:0000256" key="7">
    <source>
        <dbReference type="ARBA" id="ARBA00022840"/>
    </source>
</evidence>
<dbReference type="GO" id="GO:0005737">
    <property type="term" value="C:cytoplasm"/>
    <property type="evidence" value="ECO:0007669"/>
    <property type="project" value="TreeGrafter"/>
</dbReference>
<evidence type="ECO:0000313" key="9">
    <source>
        <dbReference type="EMBL" id="CAB4582403.1"/>
    </source>
</evidence>
<dbReference type="GO" id="GO:0006189">
    <property type="term" value="P:'de novo' IMP biosynthetic process"/>
    <property type="evidence" value="ECO:0007669"/>
    <property type="project" value="UniProtKB-UniPathway"/>
</dbReference>
<dbReference type="InterPro" id="IPR001636">
    <property type="entry name" value="SAICAR_synth"/>
</dbReference>
<comment type="pathway">
    <text evidence="1">Purine metabolism; IMP biosynthesis via de novo pathway; 5-amino-1-(5-phospho-D-ribosyl)imidazole-4-carboxamide from 5-amino-1-(5-phospho-D-ribosyl)imidazole-4-carboxylate: step 1/2.</text>
</comment>
<dbReference type="EMBL" id="CAEZTT010000132">
    <property type="protein sequence ID" value="CAB4582403.1"/>
    <property type="molecule type" value="Genomic_DNA"/>
</dbReference>
<evidence type="ECO:0000256" key="5">
    <source>
        <dbReference type="ARBA" id="ARBA00022741"/>
    </source>
</evidence>
<dbReference type="PROSITE" id="PS01057">
    <property type="entry name" value="SAICAR_SYNTHETASE_1"/>
    <property type="match status" value="1"/>
</dbReference>
<dbReference type="AlphaFoldDB" id="A0A6J6F5T3"/>
<dbReference type="GO" id="GO:0005524">
    <property type="term" value="F:ATP binding"/>
    <property type="evidence" value="ECO:0007669"/>
    <property type="project" value="UniProtKB-KW"/>
</dbReference>
<organism evidence="9">
    <name type="scientific">freshwater metagenome</name>
    <dbReference type="NCBI Taxonomy" id="449393"/>
    <lineage>
        <taxon>unclassified sequences</taxon>
        <taxon>metagenomes</taxon>
        <taxon>ecological metagenomes</taxon>
    </lineage>
</organism>
<dbReference type="NCBIfam" id="NF010568">
    <property type="entry name" value="PRK13961.1"/>
    <property type="match status" value="1"/>
</dbReference>
<dbReference type="GO" id="GO:0004639">
    <property type="term" value="F:phosphoribosylaminoimidazolesuccinocarboxamide synthase activity"/>
    <property type="evidence" value="ECO:0007669"/>
    <property type="project" value="UniProtKB-EC"/>
</dbReference>
<dbReference type="Gene3D" id="3.30.200.20">
    <property type="entry name" value="Phosphorylase Kinase, domain 1"/>
    <property type="match status" value="1"/>
</dbReference>
<accession>A0A6J6F5T3</accession>
<dbReference type="PANTHER" id="PTHR43700:SF1">
    <property type="entry name" value="PHOSPHORIBOSYLAMINOIMIDAZOLE-SUCCINOCARBOXAMIDE SYNTHASE"/>
    <property type="match status" value="1"/>
</dbReference>
<evidence type="ECO:0000256" key="4">
    <source>
        <dbReference type="ARBA" id="ARBA00022598"/>
    </source>
</evidence>
<dbReference type="NCBIfam" id="TIGR00081">
    <property type="entry name" value="purC"/>
    <property type="match status" value="1"/>
</dbReference>
<feature type="domain" description="SAICAR synthetase/ADE2 N-terminal" evidence="8">
    <location>
        <begin position="12"/>
        <end position="247"/>
    </location>
</feature>
<evidence type="ECO:0000256" key="6">
    <source>
        <dbReference type="ARBA" id="ARBA00022755"/>
    </source>
</evidence>
<dbReference type="PANTHER" id="PTHR43700">
    <property type="entry name" value="PHOSPHORIBOSYLAMINOIMIDAZOLE-SUCCINOCARBOXAMIDE SYNTHASE"/>
    <property type="match status" value="1"/>
</dbReference>
<evidence type="ECO:0000256" key="1">
    <source>
        <dbReference type="ARBA" id="ARBA00004672"/>
    </source>
</evidence>
<keyword evidence="5" id="KW-0547">Nucleotide-binding</keyword>
<dbReference type="CDD" id="cd01414">
    <property type="entry name" value="SAICAR_synt_Sc"/>
    <property type="match status" value="1"/>
</dbReference>
<name>A0A6J6F5T3_9ZZZZ</name>
<keyword evidence="4" id="KW-0436">Ligase</keyword>
<gene>
    <name evidence="9" type="ORF">UFOPK1726_01018</name>
</gene>
<protein>
    <recommendedName>
        <fullName evidence="3">phosphoribosylaminoimidazolesuccinocarboxamide synthase</fullName>
        <ecNumber evidence="3">6.3.2.6</ecNumber>
    </recommendedName>
</protein>
<proteinExistence type="inferred from homology"/>
<dbReference type="Gene3D" id="3.30.470.20">
    <property type="entry name" value="ATP-grasp fold, B domain"/>
    <property type="match status" value="1"/>
</dbReference>
<keyword evidence="6" id="KW-0658">Purine biosynthesis</keyword>
<dbReference type="PROSITE" id="PS01058">
    <property type="entry name" value="SAICAR_SYNTHETASE_2"/>
    <property type="match status" value="1"/>
</dbReference>
<dbReference type="UniPathway" id="UPA00074">
    <property type="reaction ID" value="UER00131"/>
</dbReference>
<keyword evidence="7" id="KW-0067">ATP-binding</keyword>
<evidence type="ECO:0000256" key="2">
    <source>
        <dbReference type="ARBA" id="ARBA00010190"/>
    </source>
</evidence>
<dbReference type="Pfam" id="PF01259">
    <property type="entry name" value="SAICAR_synt"/>
    <property type="match status" value="1"/>
</dbReference>
<dbReference type="InterPro" id="IPR028923">
    <property type="entry name" value="SAICAR_synt/ADE2_N"/>
</dbReference>
<evidence type="ECO:0000256" key="3">
    <source>
        <dbReference type="ARBA" id="ARBA00012217"/>
    </source>
</evidence>
<dbReference type="HAMAP" id="MF_00137">
    <property type="entry name" value="SAICAR_synth"/>
    <property type="match status" value="1"/>
</dbReference>
<sequence>MNWELPAGYQHIHSGKVRDIYLTPNHTLLLVASDRISAFDHVLANTVPNKGKILTAISLFWFKKLKVSNHLISTQVPAGVAGRAIEVKNLTMIPIECVVRKYLTGSAWLEYQATGSVCGIELPAGLVNGAELIEPIFTPATKAAVGQHDENISYEKVIEIVGNKLAQQLRDTSIDIFNQATQILKPAGFTLIDTKFEFGVDADGSLTLADEALTPDSSRYCNTDEMQPNKLAPSFDKQLVRNWLLANWDKDSGIAPPKIPKEIIELTTARYQEVLDRLMKLDPAPN</sequence>
<dbReference type="SUPFAM" id="SSF56104">
    <property type="entry name" value="SAICAR synthase-like"/>
    <property type="match status" value="1"/>
</dbReference>
<evidence type="ECO:0000259" key="8">
    <source>
        <dbReference type="Pfam" id="PF01259"/>
    </source>
</evidence>
<dbReference type="InterPro" id="IPR018236">
    <property type="entry name" value="SAICAR_synthetase_CS"/>
</dbReference>